<dbReference type="InterPro" id="IPR024520">
    <property type="entry name" value="DUF3558"/>
</dbReference>
<dbReference type="Proteomes" id="UP001236014">
    <property type="component" value="Chromosome"/>
</dbReference>
<proteinExistence type="predicted"/>
<dbReference type="EMBL" id="CP127294">
    <property type="protein sequence ID" value="WIX76963.1"/>
    <property type="molecule type" value="Genomic_DNA"/>
</dbReference>
<dbReference type="AlphaFoldDB" id="A0A9Y2IEM4"/>
<accession>A0A9Y2IEM4</accession>
<gene>
    <name evidence="1" type="ORF">QRX50_36925</name>
</gene>
<dbReference type="Pfam" id="PF12079">
    <property type="entry name" value="DUF3558"/>
    <property type="match status" value="1"/>
</dbReference>
<dbReference type="PROSITE" id="PS51257">
    <property type="entry name" value="PROKAR_LIPOPROTEIN"/>
    <property type="match status" value="1"/>
</dbReference>
<reference evidence="1 2" key="1">
    <citation type="submission" date="2023-06" db="EMBL/GenBank/DDBJ databases">
        <authorList>
            <person name="Oyuntsetseg B."/>
            <person name="Kim S.B."/>
        </authorList>
    </citation>
    <scope>NUCLEOTIDE SEQUENCE [LARGE SCALE GENOMIC DNA]</scope>
    <source>
        <strain evidence="1 2">2-15</strain>
    </source>
</reference>
<evidence type="ECO:0000313" key="2">
    <source>
        <dbReference type="Proteomes" id="UP001236014"/>
    </source>
</evidence>
<dbReference type="KEGG" id="acab:QRX50_36925"/>
<evidence type="ECO:0000313" key="1">
    <source>
        <dbReference type="EMBL" id="WIX76963.1"/>
    </source>
</evidence>
<protein>
    <submittedName>
        <fullName evidence="1">DUF3558 domain-containing protein</fullName>
    </submittedName>
</protein>
<sequence length="212" mass="22614">MARRAVGGTGMRAWALAGLVVLAAGLLSGCGPVKPHRLLSQPPAPAQTGAPLPFTQVDRPVDLAKFDSDPCSLLTKDQAAAVVADPPNDIRANRRATLPAFGCSWTNHGGALFEALKPVQNPSTLAELSVSPLKKDGELDPWTETSIAGLPAVVYHVFRHTYECSVSVQVTHDQMLTFDIQGKDLPGSYWDNDRCGGLAKMAEFVIGNLRQS</sequence>
<organism evidence="1 2">
    <name type="scientific">Amycolatopsis carbonis</name>
    <dbReference type="NCBI Taxonomy" id="715471"/>
    <lineage>
        <taxon>Bacteria</taxon>
        <taxon>Bacillati</taxon>
        <taxon>Actinomycetota</taxon>
        <taxon>Actinomycetes</taxon>
        <taxon>Pseudonocardiales</taxon>
        <taxon>Pseudonocardiaceae</taxon>
        <taxon>Amycolatopsis</taxon>
    </lineage>
</organism>
<keyword evidence="2" id="KW-1185">Reference proteome</keyword>
<dbReference type="RefSeq" id="WP_285967709.1">
    <property type="nucleotide sequence ID" value="NZ_CP127294.1"/>
</dbReference>
<name>A0A9Y2IEM4_9PSEU</name>